<evidence type="ECO:0000256" key="5">
    <source>
        <dbReference type="ARBA" id="ARBA00023136"/>
    </source>
</evidence>
<evidence type="ECO:0000313" key="17">
    <source>
        <dbReference type="Proteomes" id="UP000501107"/>
    </source>
</evidence>
<dbReference type="Proteomes" id="UP000501107">
    <property type="component" value="Chromosome"/>
</dbReference>
<evidence type="ECO:0000313" key="14">
    <source>
        <dbReference type="Proteomes" id="UP000031876"/>
    </source>
</evidence>
<evidence type="ECO:0000313" key="16">
    <source>
        <dbReference type="Proteomes" id="UP000297630"/>
    </source>
</evidence>
<dbReference type="GO" id="GO:0005940">
    <property type="term" value="C:septin ring"/>
    <property type="evidence" value="ECO:0007669"/>
    <property type="project" value="InterPro"/>
</dbReference>
<evidence type="ECO:0000313" key="11">
    <source>
        <dbReference type="EMBL" id="QKH24294.1"/>
    </source>
</evidence>
<dbReference type="KEGG" id="btw:BF38_411"/>
<evidence type="ECO:0000256" key="7">
    <source>
        <dbReference type="ARBA" id="ARBA00023306"/>
    </source>
</evidence>
<reference evidence="13 16" key="3">
    <citation type="submission" date="2019-01" db="EMBL/GenBank/DDBJ databases">
        <title>Draft genome sequence of Bacillus sp. DPC6431.</title>
        <authorList>
            <person name="Arbulu S."/>
            <person name="Murphy K."/>
            <person name="O'Sullivan O."/>
            <person name="Rea M.C."/>
            <person name="Hill C."/>
            <person name="Ross R.P."/>
        </authorList>
    </citation>
    <scope>NUCLEOTIDE SEQUENCE [LARGE SCALE GENOMIC DNA]</scope>
    <source>
        <strain evidence="13 16">DPC6431</strain>
    </source>
</reference>
<dbReference type="SMR" id="A0A0B5W3Z5"/>
<feature type="topological domain" description="Cytoplasmic" evidence="8">
    <location>
        <begin position="26"/>
        <end position="570"/>
    </location>
</feature>
<comment type="similarity">
    <text evidence="8">Belongs to the EzrA family.</text>
</comment>
<keyword evidence="3 8" id="KW-1133">Transmembrane helix</keyword>
<dbReference type="Proteomes" id="UP000286687">
    <property type="component" value="Unassembled WGS sequence"/>
</dbReference>
<dbReference type="HAMAP" id="MF_00728">
    <property type="entry name" value="EzrA"/>
    <property type="match status" value="1"/>
</dbReference>
<dbReference type="Pfam" id="PF06160">
    <property type="entry name" value="EzrA"/>
    <property type="match status" value="1"/>
</dbReference>
<evidence type="ECO:0000256" key="1">
    <source>
        <dbReference type="ARBA" id="ARBA00022618"/>
    </source>
</evidence>
<name>A0A0B5W3Z5_BACTU</name>
<feature type="coiled-coil region" evidence="8">
    <location>
        <begin position="116"/>
        <end position="147"/>
    </location>
</feature>
<keyword evidence="8" id="KW-1003">Cell membrane</keyword>
<dbReference type="GeneID" id="45024522"/>
<dbReference type="Proteomes" id="UP000297630">
    <property type="component" value="Unassembled WGS sequence"/>
</dbReference>
<dbReference type="NCBIfam" id="NF003413">
    <property type="entry name" value="PRK04778.1-7"/>
    <property type="match status" value="1"/>
</dbReference>
<feature type="coiled-coil region" evidence="8">
    <location>
        <begin position="272"/>
        <end position="299"/>
    </location>
</feature>
<dbReference type="GO" id="GO:0000921">
    <property type="term" value="P:septin ring assembly"/>
    <property type="evidence" value="ECO:0007669"/>
    <property type="project" value="InterPro"/>
</dbReference>
<sequence length="570" mass="66436">MDSILTIVIIVVSSILVLLMIELVIRNRSYKDIEALEQWKQEIKDKPVADELKRVKDLNMTGQTEELFGKWREEWDEIVSTTIPKADKDLAQARKFASQFSFRKAKHAMNESISGLDDADNRITDILNELQQLLESHEKNSSEIEGLRDTYRSMKKSVLAHRHMYGAAEQKIEEMLDAESEKFKTFEEATNNGDYLKAREIVISLEEGLADLEIIIHQIPDLLVECQATLPVQLEDLLHGHNDMVRQGYVLDYLEVPKEVRDMTKQLQTCLIDIQELHITEAAEKVENLKTRLDGFYDQLEQEVHARHYVEQKTLSVYEDLEEIRTETIETKAETQLVKQSYQLQDKDIESQKVIEKQMHILTKRFEMLQLRVAEQDIAFSIIREELEEIYEQCETLKVLHAEYKEMLQTMRKEEFEAREKLQEMRNTIFETKRFMQKSNLPGLPESIMEDLKRGQMAMQAVYEQLEVKPLNMNAVNSSLEEAYTTVNGVAEMTEELIGQAYLVEKLIQYGNRYRSHDENLAESLNYAEKLFREYQYDAALEQAASVLEQLEPGVVQKIAEYVDNEQTLS</sequence>
<evidence type="ECO:0000256" key="9">
    <source>
        <dbReference type="SAM" id="Phobius"/>
    </source>
</evidence>
<dbReference type="OMA" id="FRSQNHI"/>
<dbReference type="EMBL" id="SCLP01000002">
    <property type="protein sequence ID" value="TFF47690.1"/>
    <property type="molecule type" value="Genomic_DNA"/>
</dbReference>
<dbReference type="Proteomes" id="UP000031876">
    <property type="component" value="Chromosome"/>
</dbReference>
<protein>
    <recommendedName>
        <fullName evidence="8">Septation ring formation regulator EzrA</fullName>
    </recommendedName>
</protein>
<dbReference type="EMBL" id="CP053980">
    <property type="protein sequence ID" value="QKH24294.1"/>
    <property type="molecule type" value="Genomic_DNA"/>
</dbReference>
<evidence type="ECO:0000256" key="2">
    <source>
        <dbReference type="ARBA" id="ARBA00022692"/>
    </source>
</evidence>
<keyword evidence="2 8" id="KW-0812">Transmembrane</keyword>
<reference evidence="12 15" key="2">
    <citation type="submission" date="2018-01" db="EMBL/GenBank/DDBJ databases">
        <title>Complete genome sequence of G25-42.</title>
        <authorList>
            <person name="Zheng Z."/>
            <person name="Sun M."/>
        </authorList>
    </citation>
    <scope>NUCLEOTIDE SEQUENCE [LARGE SCALE GENOMIC DNA]</scope>
    <source>
        <strain evidence="12 15">G25-42</strain>
    </source>
</reference>
<dbReference type="NCBIfam" id="NF003411">
    <property type="entry name" value="PRK04778.1-5"/>
    <property type="match status" value="1"/>
</dbReference>
<dbReference type="EMBL" id="LDER01000050">
    <property type="protein sequence ID" value="RVU65584.1"/>
    <property type="molecule type" value="Genomic_DNA"/>
</dbReference>
<dbReference type="RefSeq" id="WP_000377289.1">
    <property type="nucleotide sequence ID" value="NZ_CP009335.1"/>
</dbReference>
<evidence type="ECO:0000256" key="4">
    <source>
        <dbReference type="ARBA" id="ARBA00023054"/>
    </source>
</evidence>
<evidence type="ECO:0000313" key="12">
    <source>
        <dbReference type="EMBL" id="RVU65584.1"/>
    </source>
</evidence>
<dbReference type="GO" id="GO:0000917">
    <property type="term" value="P:division septum assembly"/>
    <property type="evidence" value="ECO:0007669"/>
    <property type="project" value="UniProtKB-KW"/>
</dbReference>
<comment type="function">
    <text evidence="8">Negative regulator of FtsZ ring formation; modulates the frequency and position of FtsZ ring formation. Inhibits FtsZ ring formation at polar sites. Interacts either with FtsZ or with one of its binding partners to promote depolymerization.</text>
</comment>
<proteinExistence type="inferred from homology"/>
<evidence type="ECO:0000256" key="6">
    <source>
        <dbReference type="ARBA" id="ARBA00023210"/>
    </source>
</evidence>
<dbReference type="GO" id="GO:0005886">
    <property type="term" value="C:plasma membrane"/>
    <property type="evidence" value="ECO:0007669"/>
    <property type="project" value="UniProtKB-SubCell"/>
</dbReference>
<gene>
    <name evidence="8 11" type="primary">ezrA</name>
    <name evidence="10" type="ORF">BF38_411</name>
    <name evidence="12" type="ORF">BM74_02925</name>
    <name evidence="13" type="ORF">EQ803_05305</name>
    <name evidence="11" type="ORF">FOC89_09810</name>
</gene>
<accession>A0A0B5W3Z5</accession>
<keyword evidence="1 8" id="KW-0132">Cell division</keyword>
<keyword evidence="5 8" id="KW-0472">Membrane</keyword>
<evidence type="ECO:0000313" key="13">
    <source>
        <dbReference type="EMBL" id="TFF47690.1"/>
    </source>
</evidence>
<organism evidence="12 15">
    <name type="scientific">Bacillus thuringiensis</name>
    <dbReference type="NCBI Taxonomy" id="1428"/>
    <lineage>
        <taxon>Bacteria</taxon>
        <taxon>Bacillati</taxon>
        <taxon>Bacillota</taxon>
        <taxon>Bacilli</taxon>
        <taxon>Bacillales</taxon>
        <taxon>Bacillaceae</taxon>
        <taxon>Bacillus</taxon>
        <taxon>Bacillus cereus group</taxon>
    </lineage>
</organism>
<evidence type="ECO:0000256" key="8">
    <source>
        <dbReference type="HAMAP-Rule" id="MF_00728"/>
    </source>
</evidence>
<evidence type="ECO:0000313" key="15">
    <source>
        <dbReference type="Proteomes" id="UP000286687"/>
    </source>
</evidence>
<dbReference type="EMBL" id="CP009335">
    <property type="protein sequence ID" value="AJG74346.1"/>
    <property type="molecule type" value="Genomic_DNA"/>
</dbReference>
<dbReference type="AlphaFoldDB" id="A0A0B5W3Z5"/>
<keyword evidence="6 8" id="KW-0717">Septation</keyword>
<keyword evidence="4 8" id="KW-0175">Coiled coil</keyword>
<dbReference type="InterPro" id="IPR010379">
    <property type="entry name" value="EzrA"/>
</dbReference>
<evidence type="ECO:0000256" key="3">
    <source>
        <dbReference type="ARBA" id="ARBA00022989"/>
    </source>
</evidence>
<evidence type="ECO:0000313" key="10">
    <source>
        <dbReference type="EMBL" id="AJG74346.1"/>
    </source>
</evidence>
<comment type="subcellular location">
    <subcellularLocation>
        <location evidence="8">Cell membrane</location>
        <topology evidence="8">Single-pass membrane protein</topology>
    </subcellularLocation>
    <text evidence="8">Colocalized with FtsZ to the nascent septal site.</text>
</comment>
<keyword evidence="7 8" id="KW-0131">Cell cycle</keyword>
<reference evidence="10 14" key="1">
    <citation type="journal article" date="2015" name="Genome Announc.">
        <title>Complete genome sequences for 35 biothreat assay-relevant bacillus species.</title>
        <authorList>
            <person name="Johnson S.L."/>
            <person name="Daligault H.E."/>
            <person name="Davenport K.W."/>
            <person name="Jaissle J."/>
            <person name="Frey K.G."/>
            <person name="Ladner J.T."/>
            <person name="Broomall S.M."/>
            <person name="Bishop-Lilly K.A."/>
            <person name="Bruce D.C."/>
            <person name="Gibbons H.S."/>
            <person name="Coyne S.R."/>
            <person name="Lo C.C."/>
            <person name="Meincke L."/>
            <person name="Munk A.C."/>
            <person name="Koroleva G.I."/>
            <person name="Rosenzweig C.N."/>
            <person name="Palacios G.F."/>
            <person name="Redden C.L."/>
            <person name="Minogue T.D."/>
            <person name="Chain P.S."/>
        </authorList>
    </citation>
    <scope>NUCLEOTIDE SEQUENCE [LARGE SCALE GENOMIC DNA]</scope>
    <source>
        <strain evidence="10 14">HD1011</strain>
    </source>
</reference>
<reference evidence="11 17" key="4">
    <citation type="submission" date="2020-05" db="EMBL/GenBank/DDBJ databases">
        <title>FDA dAtabase for Regulatory Grade micrObial Sequences (FDA-ARGOS): Supporting development and validation of Infectious Disease Dx tests.</title>
        <authorList>
            <person name="Nelson B."/>
            <person name="Plummer A."/>
            <person name="Tallon L."/>
            <person name="Sadzewicz L."/>
            <person name="Zhao X."/>
            <person name="Vavikolanu K."/>
            <person name="Mehta A."/>
            <person name="Aluvathingal J."/>
            <person name="Nadendla S."/>
            <person name="Myers T."/>
            <person name="Yan Y."/>
            <person name="Sichtig H."/>
        </authorList>
    </citation>
    <scope>NUCLEOTIDE SEQUENCE [LARGE SCALE GENOMIC DNA]</scope>
    <source>
        <strain evidence="11 17">FDAARGOS_795</strain>
    </source>
</reference>
<feature type="topological domain" description="Extracellular" evidence="8">
    <location>
        <begin position="1"/>
        <end position="6"/>
    </location>
</feature>
<feature type="transmembrane region" description="Helical" evidence="9">
    <location>
        <begin position="6"/>
        <end position="25"/>
    </location>
</feature>